<dbReference type="SUPFAM" id="SSF47473">
    <property type="entry name" value="EF-hand"/>
    <property type="match status" value="1"/>
</dbReference>
<dbReference type="EMBL" id="GELH01000012">
    <property type="protein sequence ID" value="JAS04260.1"/>
    <property type="molecule type" value="Transcribed_RNA"/>
</dbReference>
<organism evidence="4">
    <name type="scientific">Pinctada fucata</name>
    <name type="common">Akoya pearl oyster</name>
    <name type="synonym">Pinctada imbricata fucata</name>
    <dbReference type="NCBI Taxonomy" id="50426"/>
    <lineage>
        <taxon>Eukaryota</taxon>
        <taxon>Metazoa</taxon>
        <taxon>Spiralia</taxon>
        <taxon>Lophotrochozoa</taxon>
        <taxon>Mollusca</taxon>
        <taxon>Bivalvia</taxon>
        <taxon>Autobranchia</taxon>
        <taxon>Pteriomorphia</taxon>
        <taxon>Pterioida</taxon>
        <taxon>Pterioidea</taxon>
        <taxon>Pteriidae</taxon>
        <taxon>Pinctada</taxon>
    </lineage>
</organism>
<feature type="chain" id="PRO_5013481144" evidence="2">
    <location>
        <begin position="17"/>
        <end position="150"/>
    </location>
</feature>
<proteinExistence type="predicted"/>
<evidence type="ECO:0000259" key="3">
    <source>
        <dbReference type="PROSITE" id="PS50222"/>
    </source>
</evidence>
<dbReference type="PROSITE" id="PS00018">
    <property type="entry name" value="EF_HAND_1"/>
    <property type="match status" value="2"/>
</dbReference>
<sequence length="150" mass="17242">MLLCIAVAVLFSLCSSQHDHLNAHEIALHVDDAFVKLDVNPKDGQLEMDELSKIFDLRDEDHDGSLSKAEFEKHASNTPIRDRLFDFFDANHDHSLGKTEFVDDNIAMMDKDSDHIVTRKEFDHFYTQIVNHMVHDIQHVDHGNHGHHGH</sequence>
<evidence type="ECO:0000256" key="1">
    <source>
        <dbReference type="ARBA" id="ARBA00022837"/>
    </source>
</evidence>
<keyword evidence="1" id="KW-0106">Calcium</keyword>
<reference evidence="4" key="1">
    <citation type="submission" date="2016-03" db="EMBL/GenBank/DDBJ databases">
        <authorList>
            <person name="Ploux O."/>
        </authorList>
    </citation>
    <scope>NUCLEOTIDE SEQUENCE</scope>
    <source>
        <tissue evidence="4">Mantle</tissue>
    </source>
</reference>
<dbReference type="GO" id="GO:0005509">
    <property type="term" value="F:calcium ion binding"/>
    <property type="evidence" value="ECO:0007669"/>
    <property type="project" value="InterPro"/>
</dbReference>
<dbReference type="EMBL" id="GELH01000011">
    <property type="protein sequence ID" value="JAS04261.1"/>
    <property type="molecule type" value="Transcribed_RNA"/>
</dbReference>
<evidence type="ECO:0000256" key="2">
    <source>
        <dbReference type="SAM" id="SignalP"/>
    </source>
</evidence>
<dbReference type="PROSITE" id="PS50222">
    <property type="entry name" value="EF_HAND_2"/>
    <property type="match status" value="2"/>
</dbReference>
<dbReference type="EMBL" id="GELH01000018">
    <property type="protein sequence ID" value="JAS04254.1"/>
    <property type="molecule type" value="Transcribed_RNA"/>
</dbReference>
<dbReference type="InterPro" id="IPR011992">
    <property type="entry name" value="EF-hand-dom_pair"/>
</dbReference>
<protein>
    <submittedName>
        <fullName evidence="4">Putative TBC1 domain family member 13</fullName>
    </submittedName>
</protein>
<dbReference type="AlphaFoldDB" id="A0A194ANV6"/>
<feature type="signal peptide" evidence="2">
    <location>
        <begin position="1"/>
        <end position="16"/>
    </location>
</feature>
<dbReference type="SMART" id="SM00054">
    <property type="entry name" value="EFh"/>
    <property type="match status" value="2"/>
</dbReference>
<dbReference type="Gene3D" id="1.10.238.10">
    <property type="entry name" value="EF-hand"/>
    <property type="match status" value="1"/>
</dbReference>
<feature type="domain" description="EF-hand" evidence="3">
    <location>
        <begin position="97"/>
        <end position="132"/>
    </location>
</feature>
<accession>A0A194ANV6</accession>
<feature type="domain" description="EF-hand" evidence="3">
    <location>
        <begin position="46"/>
        <end position="81"/>
    </location>
</feature>
<dbReference type="EMBL" id="GELH01000017">
    <property type="protein sequence ID" value="JAS04255.1"/>
    <property type="molecule type" value="Transcribed_RNA"/>
</dbReference>
<evidence type="ECO:0000313" key="4">
    <source>
        <dbReference type="EMBL" id="JAS04260.1"/>
    </source>
</evidence>
<keyword evidence="2" id="KW-0732">Signal</keyword>
<name>A0A194ANV6_PINFU</name>
<dbReference type="InterPro" id="IPR002048">
    <property type="entry name" value="EF_hand_dom"/>
</dbReference>
<dbReference type="InterPro" id="IPR018247">
    <property type="entry name" value="EF_Hand_1_Ca_BS"/>
</dbReference>